<dbReference type="PANTHER" id="PTHR43201:SF5">
    <property type="entry name" value="MEDIUM-CHAIN ACYL-COA LIGASE ACSF2, MITOCHONDRIAL"/>
    <property type="match status" value="1"/>
</dbReference>
<comment type="caution">
    <text evidence="5">The sequence shown here is derived from an EMBL/GenBank/DDBJ whole genome shotgun (WGS) entry which is preliminary data.</text>
</comment>
<evidence type="ECO:0000259" key="3">
    <source>
        <dbReference type="Pfam" id="PF00501"/>
    </source>
</evidence>
<dbReference type="GO" id="GO:0031956">
    <property type="term" value="F:medium-chain fatty acid-CoA ligase activity"/>
    <property type="evidence" value="ECO:0007669"/>
    <property type="project" value="TreeGrafter"/>
</dbReference>
<reference evidence="5" key="1">
    <citation type="journal article" date="2020" name="mSystems">
        <title>Genome- and Community-Level Interaction Insights into Carbon Utilization and Element Cycling Functions of Hydrothermarchaeota in Hydrothermal Sediment.</title>
        <authorList>
            <person name="Zhou Z."/>
            <person name="Liu Y."/>
            <person name="Xu W."/>
            <person name="Pan J."/>
            <person name="Luo Z.H."/>
            <person name="Li M."/>
        </authorList>
    </citation>
    <scope>NUCLEOTIDE SEQUENCE [LARGE SCALE GENOMIC DNA]</scope>
    <source>
        <strain evidence="5">SpSt-210</strain>
    </source>
</reference>
<dbReference type="Pfam" id="PF13193">
    <property type="entry name" value="AMP-binding_C"/>
    <property type="match status" value="1"/>
</dbReference>
<comment type="similarity">
    <text evidence="1">Belongs to the ATP-dependent AMP-binding enzyme family.</text>
</comment>
<dbReference type="EMBL" id="DSIY01000193">
    <property type="protein sequence ID" value="HEG91391.1"/>
    <property type="molecule type" value="Genomic_DNA"/>
</dbReference>
<evidence type="ECO:0000259" key="4">
    <source>
        <dbReference type="Pfam" id="PF13193"/>
    </source>
</evidence>
<keyword evidence="2" id="KW-0436">Ligase</keyword>
<dbReference type="Gene3D" id="3.40.50.12780">
    <property type="entry name" value="N-terminal domain of ligase-like"/>
    <property type="match status" value="1"/>
</dbReference>
<dbReference type="InterPro" id="IPR020845">
    <property type="entry name" value="AMP-binding_CS"/>
</dbReference>
<evidence type="ECO:0000313" key="5">
    <source>
        <dbReference type="EMBL" id="HEG91391.1"/>
    </source>
</evidence>
<feature type="domain" description="AMP-dependent synthetase/ligase" evidence="3">
    <location>
        <begin position="18"/>
        <end position="377"/>
    </location>
</feature>
<dbReference type="SUPFAM" id="SSF56801">
    <property type="entry name" value="Acetyl-CoA synthetase-like"/>
    <property type="match status" value="1"/>
</dbReference>
<dbReference type="InterPro" id="IPR025110">
    <property type="entry name" value="AMP-bd_C"/>
</dbReference>
<evidence type="ECO:0000256" key="1">
    <source>
        <dbReference type="ARBA" id="ARBA00006432"/>
    </source>
</evidence>
<accession>A0A831X1J3</accession>
<dbReference type="PANTHER" id="PTHR43201">
    <property type="entry name" value="ACYL-COA SYNTHETASE"/>
    <property type="match status" value="1"/>
</dbReference>
<dbReference type="Gene3D" id="3.30.300.30">
    <property type="match status" value="1"/>
</dbReference>
<name>A0A831X1J3_9BACT</name>
<gene>
    <name evidence="5" type="ORF">ENP34_08105</name>
</gene>
<dbReference type="AlphaFoldDB" id="A0A831X1J3"/>
<dbReference type="InterPro" id="IPR045851">
    <property type="entry name" value="AMP-bd_C_sf"/>
</dbReference>
<protein>
    <submittedName>
        <fullName evidence="5">Feruloyl-CoA synthetase</fullName>
    </submittedName>
</protein>
<dbReference type="PROSITE" id="PS00455">
    <property type="entry name" value="AMP_BINDING"/>
    <property type="match status" value="1"/>
</dbReference>
<organism evidence="5">
    <name type="scientific">Thermorudis peleae</name>
    <dbReference type="NCBI Taxonomy" id="1382356"/>
    <lineage>
        <taxon>Bacteria</taxon>
        <taxon>Pseudomonadati</taxon>
        <taxon>Thermomicrobiota</taxon>
        <taxon>Thermomicrobia</taxon>
        <taxon>Thermomicrobia incertae sedis</taxon>
        <taxon>Thermorudis</taxon>
    </lineage>
</organism>
<dbReference type="InterPro" id="IPR042099">
    <property type="entry name" value="ANL_N_sf"/>
</dbReference>
<dbReference type="Pfam" id="PF00501">
    <property type="entry name" value="AMP-binding"/>
    <property type="match status" value="1"/>
</dbReference>
<evidence type="ECO:0000256" key="2">
    <source>
        <dbReference type="ARBA" id="ARBA00022598"/>
    </source>
</evidence>
<proteinExistence type="inferred from homology"/>
<sequence>MHLRERSLNEVLLSRLQQGAEEPLLTWHDRVITASEAVANVASLAQYLRKEIGVAPGSRVAVLALNRPETLLLLFAAAHIGGIVVLLNTRYSPAEVAAVLEDASPCALFYDTATQALAEAGAAQLRSPFHMVPVDDLAPQPALSVQEAAQELQHPAGDLATPVLMLYTSGTTGALKGVPLTQGNLLANVGQIGAAITPPTKAEALVVTPLFHAALIPSALVPLSHGLPLVVCERFSPAEALELLATRSIAWTVMVPTMIQACLDLLGGDRLPSGDHPRFIYYGASPAPRALIEEAMRGLGAQLIQSYGLTEATQAVTVLSPHDHRVGLADAPHLLRSAGRPLPATELAVWSSDGTPLPSGQVGEIVVRGPQVMGGYWNRPAETAQVLVNGWLRTGDAGFLDEHGYLYVTDRIKDVIISGGENVFSPRVEDVVRSHAAVREVAVVGLRHAVWGETVHAVVVLRPGFTETPELAADIIQHCRNHLAGFEIPRSIEFASELPKSATGKILKRLLRERAPETIALACDLRVPSGPAVWRERR</sequence>
<dbReference type="GO" id="GO:0006631">
    <property type="term" value="P:fatty acid metabolic process"/>
    <property type="evidence" value="ECO:0007669"/>
    <property type="project" value="TreeGrafter"/>
</dbReference>
<feature type="domain" description="AMP-binding enzyme C-terminal" evidence="4">
    <location>
        <begin position="428"/>
        <end position="505"/>
    </location>
</feature>
<dbReference type="InterPro" id="IPR000873">
    <property type="entry name" value="AMP-dep_synth/lig_dom"/>
</dbReference>